<dbReference type="Pfam" id="PF10646">
    <property type="entry name" value="Germane"/>
    <property type="match status" value="1"/>
</dbReference>
<dbReference type="RefSeq" id="WP_191718360.1">
    <property type="nucleotide sequence ID" value="NZ_JACSQP010000003.1"/>
</dbReference>
<comment type="caution">
    <text evidence="3">The sequence shown here is derived from an EMBL/GenBank/DDBJ whole genome shotgun (WGS) entry which is preliminary data.</text>
</comment>
<feature type="signal peptide" evidence="1">
    <location>
        <begin position="1"/>
        <end position="24"/>
    </location>
</feature>
<evidence type="ECO:0000259" key="2">
    <source>
        <dbReference type="SMART" id="SM00909"/>
    </source>
</evidence>
<evidence type="ECO:0000313" key="4">
    <source>
        <dbReference type="Proteomes" id="UP000648352"/>
    </source>
</evidence>
<keyword evidence="4" id="KW-1185">Reference proteome</keyword>
<name>A0ABR8S133_9MICO</name>
<feature type="domain" description="GerMN" evidence="2">
    <location>
        <begin position="202"/>
        <end position="293"/>
    </location>
</feature>
<proteinExistence type="predicted"/>
<accession>A0ABR8S133</accession>
<dbReference type="EMBL" id="JACSQP010000003">
    <property type="protein sequence ID" value="MBD7957193.1"/>
    <property type="molecule type" value="Genomic_DNA"/>
</dbReference>
<protein>
    <submittedName>
        <fullName evidence="3">GerMN domain-containing protein</fullName>
    </submittedName>
</protein>
<sequence>MRSPARIIAVIAVTACIGVLSACAGLPTSGPVNPGMALDDDTRPPDISFVADPPQPGATPREIVEGFIRAGSGTRGEWATAREYLTTDAREVWNPFAGVTVDDFADREYVESAEDTITLNVTADAVVDQAGAYNDVDGAALGLPFRLAQEDGQWRISEAPDGIVLDDAWFDVVFRSYTLAYFDPTWTYLIPDVRWFTTTNPATSVASALLEGDPSPWLEGAVASAVPRDVTLAARTVPVQDDGTARVELTAGALDLDRTTLDRLQTQLVESLAGAGVTTVQLTVDGQPLAASVVPTASTRVPPQALVLNDEGFGYLSADTLEPLALSDAVLDSGAVAVQVAADQDAAAVLRSTGAVARVDATTGWGDVDTRPELVAPSIDTGGWVWSVPRATPTAVRVFGPQGEVVDVAGAWPEVTRITAMEVSRDGTRVAAAVLDGGQPAIWVAGIIREGGVPVELGVPHALASLPGVGADVGWLDATHLGVVVDVAGDARIVEQVVGGGNTVISAPAGTRSIAPTNQVSDVRLLDDQGTLYVRRGTNWATSASGIGVLGTVQGTSG</sequence>
<dbReference type="InterPro" id="IPR019606">
    <property type="entry name" value="GerMN"/>
</dbReference>
<organism evidence="3 4">
    <name type="scientific">Microbacterium pullorum</name>
    <dbReference type="NCBI Taxonomy" id="2762236"/>
    <lineage>
        <taxon>Bacteria</taxon>
        <taxon>Bacillati</taxon>
        <taxon>Actinomycetota</taxon>
        <taxon>Actinomycetes</taxon>
        <taxon>Micrococcales</taxon>
        <taxon>Microbacteriaceae</taxon>
        <taxon>Microbacterium</taxon>
    </lineage>
</organism>
<keyword evidence="1" id="KW-0732">Signal</keyword>
<evidence type="ECO:0000313" key="3">
    <source>
        <dbReference type="EMBL" id="MBD7957193.1"/>
    </source>
</evidence>
<feature type="chain" id="PRO_5046855818" evidence="1">
    <location>
        <begin position="25"/>
        <end position="558"/>
    </location>
</feature>
<dbReference type="InterPro" id="IPR059026">
    <property type="entry name" value="LpqB_N"/>
</dbReference>
<dbReference type="PROSITE" id="PS51257">
    <property type="entry name" value="PROKAR_LIPOPROTEIN"/>
    <property type="match status" value="1"/>
</dbReference>
<evidence type="ECO:0000256" key="1">
    <source>
        <dbReference type="SAM" id="SignalP"/>
    </source>
</evidence>
<dbReference type="Pfam" id="PF25976">
    <property type="entry name" value="LpqB_N"/>
    <property type="match status" value="1"/>
</dbReference>
<reference evidence="3 4" key="1">
    <citation type="submission" date="2020-08" db="EMBL/GenBank/DDBJ databases">
        <title>A Genomic Blueprint of the Chicken Gut Microbiome.</title>
        <authorList>
            <person name="Gilroy R."/>
            <person name="Ravi A."/>
            <person name="Getino M."/>
            <person name="Pursley I."/>
            <person name="Horton D.L."/>
            <person name="Alikhan N.-F."/>
            <person name="Baker D."/>
            <person name="Gharbi K."/>
            <person name="Hall N."/>
            <person name="Watson M."/>
            <person name="Adriaenssens E.M."/>
            <person name="Foster-Nyarko E."/>
            <person name="Jarju S."/>
            <person name="Secka A."/>
            <person name="Antonio M."/>
            <person name="Oren A."/>
            <person name="Chaudhuri R."/>
            <person name="La Ragione R.M."/>
            <person name="Hildebrand F."/>
            <person name="Pallen M.J."/>
        </authorList>
    </citation>
    <scope>NUCLEOTIDE SEQUENCE [LARGE SCALE GENOMIC DNA]</scope>
    <source>
        <strain evidence="3 4">Sa4CUA7</strain>
    </source>
</reference>
<gene>
    <name evidence="3" type="ORF">H9651_06055</name>
</gene>
<dbReference type="Proteomes" id="UP000648352">
    <property type="component" value="Unassembled WGS sequence"/>
</dbReference>
<dbReference type="SMART" id="SM00909">
    <property type="entry name" value="Germane"/>
    <property type="match status" value="1"/>
</dbReference>